<organism evidence="1 2">
    <name type="scientific">Vermiconidia calcicola</name>
    <dbReference type="NCBI Taxonomy" id="1690605"/>
    <lineage>
        <taxon>Eukaryota</taxon>
        <taxon>Fungi</taxon>
        <taxon>Dikarya</taxon>
        <taxon>Ascomycota</taxon>
        <taxon>Pezizomycotina</taxon>
        <taxon>Dothideomycetes</taxon>
        <taxon>Dothideomycetidae</taxon>
        <taxon>Mycosphaerellales</taxon>
        <taxon>Extremaceae</taxon>
        <taxon>Vermiconidia</taxon>
    </lineage>
</organism>
<comment type="caution">
    <text evidence="1">The sequence shown here is derived from an EMBL/GenBank/DDBJ whole genome shotgun (WGS) entry which is preliminary data.</text>
</comment>
<evidence type="ECO:0000313" key="2">
    <source>
        <dbReference type="Proteomes" id="UP001281147"/>
    </source>
</evidence>
<gene>
    <name evidence="1" type="ORF">LTR37_006344</name>
</gene>
<keyword evidence="2" id="KW-1185">Reference proteome</keyword>
<dbReference type="Proteomes" id="UP001281147">
    <property type="component" value="Unassembled WGS sequence"/>
</dbReference>
<accession>A0ACC3NGP4</accession>
<dbReference type="EMBL" id="JAUTXU010000041">
    <property type="protein sequence ID" value="KAK3716714.1"/>
    <property type="molecule type" value="Genomic_DNA"/>
</dbReference>
<protein>
    <submittedName>
        <fullName evidence="1">Uncharacterized protein</fullName>
    </submittedName>
</protein>
<proteinExistence type="predicted"/>
<sequence length="1118" mass="122123">MSGGDNGTKADNVSNAREAAGPDRVVVKVAEVAQENQDASSVEPPLADEFGLPIKPPRRRRWSEDDSDDSSNGQREDGVESEKFEDAQETPLEEPKRAAQSIQPIEAELSASSPKQDDNTVSSQDVEANEVEPKQEEAVPTKERRNSNRPSSSHSHGSRPHAQSVSEWSHQALAPNQPAIDEEDDKGDNDWQEMPAFATHRIYDDWGKVLAKEYAEVEDEHLTYATLGGAGKGYTRVQVDDDAQSATSLDDNTAYLFKEPTAGNTLFDEDEQGKDLLSQMQTTKELLTEGQRIAYVGIVRLSIGKILDQISKYEKTKGSKKAIELAMEGTKMWGQKMMVRLYGHMEIDSAEQVMVEQLAEHGVLPADLAPALMQNARVKNPAKAESETNSIASARPSMGSPRPSSSTFEMNNSMQNLSAPGTPGLLEAPPAYEDHTADQLTVRDPSQIESTKNLDIDIRWTILCDLFLLLIADSSYDARSRTLLEYVGGFLSVDVTEVCRFEKRVTDALEMQEQADKENWNEDEHLASRKKSARNKRLMVMGLCTVGGGLVIGLSAGLLAPVIGAGLAAGFTTIGVAGTSTFLGGTGAAALIGTAGTLTGSAIAVKASDRRTGAVKTFEYRPLFNNKRTNLIVTVSGWMTGNVDDVRLPFSTVDPIMGDVYSVNWEPDMLRSTGQTIQILATEALTQTIQQILGSTLLTALMAGLSVPIVLTKLSYLIDNPWTVSLARADATGLILADSIVDRNLGVRPITLVGFSLGSRVIFSCLKELAKKGALGLVQNVYLFGSPIVAKKEEYLRARTVVSGRFLNGYATNDWILGYLFRATGGGIMRVSGLGSVDVPGIENKDVTELVPGHMAYRGKMPALLQEVGWLVDGLEFSEIEDPDPEDHQKRQRQLMNEIEAARYVLEEEQKGEKKTGLKAFFSRKKAVKKDWETYDERSQKVLEGDDKESQKVLEEGNTANVMFDVDAIRQEALKLALQGDDIEEIKKHLSVREIQSTLPALKVASAENVAAPKEPLRQTRSYDETTAPSHGESRMANGHARENAATSHAGSERASPGPSNGHSWSGASSPNIRPDRPPLKSATTAPQPLEVRNPSHNPWADEDEEFGREKQVQMTFE</sequence>
<reference evidence="1" key="1">
    <citation type="submission" date="2023-07" db="EMBL/GenBank/DDBJ databases">
        <title>Black Yeasts Isolated from many extreme environments.</title>
        <authorList>
            <person name="Coleine C."/>
            <person name="Stajich J.E."/>
            <person name="Selbmann L."/>
        </authorList>
    </citation>
    <scope>NUCLEOTIDE SEQUENCE</scope>
    <source>
        <strain evidence="1">CCFEE 5714</strain>
    </source>
</reference>
<evidence type="ECO:0000313" key="1">
    <source>
        <dbReference type="EMBL" id="KAK3716714.1"/>
    </source>
</evidence>
<name>A0ACC3NGP4_9PEZI</name>